<dbReference type="AlphaFoldDB" id="A0A2G5DH60"/>
<gene>
    <name evidence="3" type="ORF">AQUCO_02000187v1</name>
</gene>
<dbReference type="STRING" id="218851.A0A2G5DH60"/>
<feature type="transmembrane region" description="Helical" evidence="1">
    <location>
        <begin position="48"/>
        <end position="67"/>
    </location>
</feature>
<feature type="domain" description="DUF4220" evidence="2">
    <location>
        <begin position="50"/>
        <end position="383"/>
    </location>
</feature>
<sequence length="648" mass="74745">MDITERVKKIWGAWDIRFFILLSLFCQILLVLLSPLRKRKQQKRIANLIWLLYLLADWVAIFGLGLLSNSQDESSGSNGRDDLLALWAPFFLLHLGGPDTITAFALEDNELWLRHLFGLISQLVPAGYVFLRAFPGNKLLVPEILIFIVGLVKYAERTYSLYRASSNVFKDYIVRGLDPGTNYYRQLCEYNLMRETQSLDLLQGRDIALQGIADNLVDIHIIRLAYYLFQSFKGYIADIRAMHYMVSASKEVFLMRPAIDVFRIIEVELNFMYDVLYSKAILVYSRIGYSLRFLCSCLILLAFFLFLFFKERDYNEFDIAATYTLFIGALSLEAVGLFNLIFSDWTIATLRNYPGIASSLDKFICFVFGGRWSGSISQVNLLNLSLVQRSTWLEKIGDSLCFTSILDEIYYKSHKSMSEKLKNKICSELKEKSLSFNLWKANDLLSSRGQWVLKRGPNTQLLWSVELEFEESLLVWHIATEICYQTTRKEGTTDVNNDREICKILSDYIVYLMVMQPNMMSTMGIWLVKYEETCKQAKNYFQPNQGLEEQCGMLIGKVRSNQVGITSVFYNAVRLVELVSQTDGNYKWTLMSSVWVEILSYVASHCTTNAHAQQLSKGRELVTFVWLLMIHLGLREYSETQPVAGYRV</sequence>
<keyword evidence="1" id="KW-0812">Transmembrane</keyword>
<protein>
    <recommendedName>
        <fullName evidence="2">DUF4220 domain-containing protein</fullName>
    </recommendedName>
</protein>
<dbReference type="Pfam" id="PF04578">
    <property type="entry name" value="DUF594"/>
    <property type="match status" value="1"/>
</dbReference>
<proteinExistence type="predicted"/>
<dbReference type="EMBL" id="KZ305037">
    <property type="protein sequence ID" value="PIA42567.1"/>
    <property type="molecule type" value="Genomic_DNA"/>
</dbReference>
<keyword evidence="4" id="KW-1185">Reference proteome</keyword>
<evidence type="ECO:0000256" key="1">
    <source>
        <dbReference type="SAM" id="Phobius"/>
    </source>
</evidence>
<dbReference type="Pfam" id="PF13968">
    <property type="entry name" value="DUF4220"/>
    <property type="match status" value="1"/>
</dbReference>
<dbReference type="PANTHER" id="PTHR31325">
    <property type="entry name" value="OS01G0798800 PROTEIN-RELATED"/>
    <property type="match status" value="1"/>
</dbReference>
<feature type="transmembrane region" description="Helical" evidence="1">
    <location>
        <begin position="16"/>
        <end position="36"/>
    </location>
</feature>
<name>A0A2G5DH60_AQUCA</name>
<feature type="transmembrane region" description="Helical" evidence="1">
    <location>
        <begin position="289"/>
        <end position="309"/>
    </location>
</feature>
<evidence type="ECO:0000259" key="2">
    <source>
        <dbReference type="Pfam" id="PF13968"/>
    </source>
</evidence>
<accession>A0A2G5DH60</accession>
<organism evidence="3 4">
    <name type="scientific">Aquilegia coerulea</name>
    <name type="common">Rocky mountain columbine</name>
    <dbReference type="NCBI Taxonomy" id="218851"/>
    <lineage>
        <taxon>Eukaryota</taxon>
        <taxon>Viridiplantae</taxon>
        <taxon>Streptophyta</taxon>
        <taxon>Embryophyta</taxon>
        <taxon>Tracheophyta</taxon>
        <taxon>Spermatophyta</taxon>
        <taxon>Magnoliopsida</taxon>
        <taxon>Ranunculales</taxon>
        <taxon>Ranunculaceae</taxon>
        <taxon>Thalictroideae</taxon>
        <taxon>Aquilegia</taxon>
    </lineage>
</organism>
<feature type="transmembrane region" description="Helical" evidence="1">
    <location>
        <begin position="87"/>
        <end position="106"/>
    </location>
</feature>
<keyword evidence="1" id="KW-0472">Membrane</keyword>
<dbReference type="Proteomes" id="UP000230069">
    <property type="component" value="Unassembled WGS sequence"/>
</dbReference>
<feature type="transmembrane region" description="Helical" evidence="1">
    <location>
        <begin position="113"/>
        <end position="133"/>
    </location>
</feature>
<evidence type="ECO:0000313" key="4">
    <source>
        <dbReference type="Proteomes" id="UP000230069"/>
    </source>
</evidence>
<dbReference type="InterPro" id="IPR007658">
    <property type="entry name" value="DUF594"/>
</dbReference>
<evidence type="ECO:0000313" key="3">
    <source>
        <dbReference type="EMBL" id="PIA42567.1"/>
    </source>
</evidence>
<dbReference type="OrthoDB" id="1689146at2759"/>
<dbReference type="InterPro" id="IPR025315">
    <property type="entry name" value="DUF4220"/>
</dbReference>
<reference evidence="3 4" key="1">
    <citation type="submission" date="2017-09" db="EMBL/GenBank/DDBJ databases">
        <title>WGS assembly of Aquilegia coerulea Goldsmith.</title>
        <authorList>
            <person name="Hodges S."/>
            <person name="Kramer E."/>
            <person name="Nordborg M."/>
            <person name="Tomkins J."/>
            <person name="Borevitz J."/>
            <person name="Derieg N."/>
            <person name="Yan J."/>
            <person name="Mihaltcheva S."/>
            <person name="Hayes R.D."/>
            <person name="Rokhsar D."/>
        </authorList>
    </citation>
    <scope>NUCLEOTIDE SEQUENCE [LARGE SCALE GENOMIC DNA]</scope>
    <source>
        <strain evidence="4">cv. Goldsmith</strain>
    </source>
</reference>
<feature type="transmembrane region" description="Helical" evidence="1">
    <location>
        <begin position="139"/>
        <end position="155"/>
    </location>
</feature>
<feature type="transmembrane region" description="Helical" evidence="1">
    <location>
        <begin position="321"/>
        <end position="342"/>
    </location>
</feature>
<dbReference type="InParanoid" id="A0A2G5DH60"/>
<keyword evidence="1" id="KW-1133">Transmembrane helix</keyword>